<evidence type="ECO:0000256" key="6">
    <source>
        <dbReference type="ARBA" id="ARBA00022840"/>
    </source>
</evidence>
<evidence type="ECO:0000256" key="3">
    <source>
        <dbReference type="ARBA" id="ARBA00022679"/>
    </source>
</evidence>
<dbReference type="GO" id="GO:0005524">
    <property type="term" value="F:ATP binding"/>
    <property type="evidence" value="ECO:0007669"/>
    <property type="project" value="UniProtKB-KW"/>
</dbReference>
<comment type="catalytic activity">
    <reaction evidence="7">
        <text>1D-myo-inositol 1,3,4,5,6-pentakisphosphate + ATP = 1D-myo-inositol hexakisphosphate + ADP + H(+)</text>
        <dbReference type="Rhea" id="RHEA:20313"/>
        <dbReference type="ChEBI" id="CHEBI:15378"/>
        <dbReference type="ChEBI" id="CHEBI:30616"/>
        <dbReference type="ChEBI" id="CHEBI:57733"/>
        <dbReference type="ChEBI" id="CHEBI:58130"/>
        <dbReference type="ChEBI" id="CHEBI:456216"/>
        <dbReference type="EC" id="2.7.1.158"/>
    </reaction>
</comment>
<keyword evidence="3 7" id="KW-0808">Transferase</keyword>
<proteinExistence type="inferred from homology"/>
<dbReference type="GO" id="GO:0035299">
    <property type="term" value="F:inositol-1,3,4,5,6-pentakisphosphate 2-kinase activity"/>
    <property type="evidence" value="ECO:0007669"/>
    <property type="project" value="UniProtKB-EC"/>
</dbReference>
<accession>A0A7J7JQE3</accession>
<sequence>MESLRYSDWCYRSEGNCNVVIYSKKHGRVYRVLKVGTKYDANGTAVTNEDILAHYTKQIQYNACVMDRLYLDYMSVPVMKSINSQFLAMLAQDIESKRPDNRMSKSISLCPTVLDIPDYAFLPAPLRNSNISSFMFELKAGSVARSYNNILCEDLCRDDVPQCTSAGGYCFYCITKSFLHKHNNKRLSRYCPQELFSGNQSRMRKCIKQLLEDINCSRNKLRIFEDGTDITPTLHSAEDVEAYFASHLSKGTNSTILDTLTNLLISCLTHSRQSTKKSDFTLHCPTEKLNRQQPSYLPSGCVLEIFVNAQNFGCGNLEELQQAYKNLKSLIAVDPSIKTKLCIDGPYDTGLWRLGCRPTLPQGVSAEVMLDFIKVRNYLIYRTAKDASILITFQRGSKCSEDGAGAESSEHTFTITDSGKSQVFNCNVTIIDLDPKPFSQMDRYLSTEQKVYNDLHQRQSSAIGFVH</sequence>
<keyword evidence="6 7" id="KW-0067">ATP-binding</keyword>
<dbReference type="PANTHER" id="PTHR14456">
    <property type="entry name" value="INOSITOL POLYPHOSPHATE KINASE 1"/>
    <property type="match status" value="1"/>
</dbReference>
<evidence type="ECO:0000256" key="7">
    <source>
        <dbReference type="RuleBase" id="RU364126"/>
    </source>
</evidence>
<dbReference type="EC" id="2.7.1.158" evidence="2 7"/>
<name>A0A7J7JQE3_BUGNE</name>
<dbReference type="PANTHER" id="PTHR14456:SF2">
    <property type="entry name" value="INOSITOL-PENTAKISPHOSPHATE 2-KINASE"/>
    <property type="match status" value="1"/>
</dbReference>
<gene>
    <name evidence="8" type="ORF">EB796_013118</name>
</gene>
<evidence type="ECO:0000256" key="5">
    <source>
        <dbReference type="ARBA" id="ARBA00022777"/>
    </source>
</evidence>
<dbReference type="Proteomes" id="UP000593567">
    <property type="component" value="Unassembled WGS sequence"/>
</dbReference>
<comment type="domain">
    <text evidence="7">The EXKPK motif is conserved in inositol-pentakisphosphate 2-kinases of both family 1 and 2.</text>
</comment>
<keyword evidence="4 7" id="KW-0547">Nucleotide-binding</keyword>
<evidence type="ECO:0000256" key="4">
    <source>
        <dbReference type="ARBA" id="ARBA00022741"/>
    </source>
</evidence>
<evidence type="ECO:0000313" key="8">
    <source>
        <dbReference type="EMBL" id="KAF6028579.1"/>
    </source>
</evidence>
<comment type="function">
    <text evidence="7">Phosphorylates Ins(1,3,4,5,6)P5 at position 2 to form Ins(1,2,3,4,5,6)P6 (InsP6 or phytate).</text>
</comment>
<protein>
    <recommendedName>
        <fullName evidence="2 7">Inositol-pentakisphosphate 2-kinase</fullName>
        <ecNumber evidence="2 7">2.7.1.158</ecNumber>
    </recommendedName>
</protein>
<comment type="similarity">
    <text evidence="1">Belongs to the IPK1 type 2 family.</text>
</comment>
<dbReference type="OrthoDB" id="272370at2759"/>
<dbReference type="EMBL" id="VXIV02001936">
    <property type="protein sequence ID" value="KAF6028579.1"/>
    <property type="molecule type" value="Genomic_DNA"/>
</dbReference>
<comment type="caution">
    <text evidence="8">The sequence shown here is derived from an EMBL/GenBank/DDBJ whole genome shotgun (WGS) entry which is preliminary data.</text>
</comment>
<organism evidence="8 9">
    <name type="scientific">Bugula neritina</name>
    <name type="common">Brown bryozoan</name>
    <name type="synonym">Sertularia neritina</name>
    <dbReference type="NCBI Taxonomy" id="10212"/>
    <lineage>
        <taxon>Eukaryota</taxon>
        <taxon>Metazoa</taxon>
        <taxon>Spiralia</taxon>
        <taxon>Lophotrochozoa</taxon>
        <taxon>Bryozoa</taxon>
        <taxon>Gymnolaemata</taxon>
        <taxon>Cheilostomatida</taxon>
        <taxon>Flustrina</taxon>
        <taxon>Buguloidea</taxon>
        <taxon>Bugulidae</taxon>
        <taxon>Bugula</taxon>
    </lineage>
</organism>
<dbReference type="InterPro" id="IPR009286">
    <property type="entry name" value="Ins_P5_2-kin"/>
</dbReference>
<keyword evidence="9" id="KW-1185">Reference proteome</keyword>
<reference evidence="8" key="1">
    <citation type="submission" date="2020-06" db="EMBL/GenBank/DDBJ databases">
        <title>Draft genome of Bugula neritina, a colonial animal packing powerful symbionts and potential medicines.</title>
        <authorList>
            <person name="Rayko M."/>
        </authorList>
    </citation>
    <scope>NUCLEOTIDE SEQUENCE [LARGE SCALE GENOMIC DNA]</scope>
    <source>
        <strain evidence="8">Kwan_BN1</strain>
    </source>
</reference>
<keyword evidence="5 7" id="KW-0418">Kinase</keyword>
<dbReference type="GO" id="GO:0032958">
    <property type="term" value="P:inositol phosphate biosynthetic process"/>
    <property type="evidence" value="ECO:0007669"/>
    <property type="project" value="TreeGrafter"/>
</dbReference>
<dbReference type="AlphaFoldDB" id="A0A7J7JQE3"/>
<evidence type="ECO:0000256" key="1">
    <source>
        <dbReference type="ARBA" id="ARBA00007229"/>
    </source>
</evidence>
<evidence type="ECO:0000313" key="9">
    <source>
        <dbReference type="Proteomes" id="UP000593567"/>
    </source>
</evidence>
<dbReference type="Pfam" id="PF06090">
    <property type="entry name" value="Ins_P5_2-kin"/>
    <property type="match status" value="1"/>
</dbReference>
<dbReference type="InterPro" id="IPR043001">
    <property type="entry name" value="IP5_2-K_N_lobe"/>
</dbReference>
<dbReference type="Gene3D" id="3.30.200.110">
    <property type="entry name" value="Inositol-pentakisphosphate 2-kinase, N-lobe"/>
    <property type="match status" value="1"/>
</dbReference>
<dbReference type="GO" id="GO:0005634">
    <property type="term" value="C:nucleus"/>
    <property type="evidence" value="ECO:0007669"/>
    <property type="project" value="TreeGrafter"/>
</dbReference>
<evidence type="ECO:0000256" key="2">
    <source>
        <dbReference type="ARBA" id="ARBA00012023"/>
    </source>
</evidence>